<evidence type="ECO:0000256" key="1">
    <source>
        <dbReference type="SAM" id="MobiDB-lite"/>
    </source>
</evidence>
<proteinExistence type="predicted"/>
<accession>A0A7S4FWC1</accession>
<gene>
    <name evidence="2" type="ORF">EGYM00163_LOCUS28376</name>
</gene>
<feature type="region of interest" description="Disordered" evidence="1">
    <location>
        <begin position="56"/>
        <end position="85"/>
    </location>
</feature>
<name>A0A7S4FWC1_9EUGL</name>
<sequence>MAFCHMPHCTATEKQQFRGFEGAHGPGYMGLAATMWVPTVLEYRYCHQRITQAHPRSDRRVSEEVEFPENLQVPPNFRNNSTFGAFEGPMARDLQRAASDSVGPSSC</sequence>
<evidence type="ECO:0000313" key="2">
    <source>
        <dbReference type="EMBL" id="CAE0817214.1"/>
    </source>
</evidence>
<organism evidence="2">
    <name type="scientific">Eutreptiella gymnastica</name>
    <dbReference type="NCBI Taxonomy" id="73025"/>
    <lineage>
        <taxon>Eukaryota</taxon>
        <taxon>Discoba</taxon>
        <taxon>Euglenozoa</taxon>
        <taxon>Euglenida</taxon>
        <taxon>Spirocuta</taxon>
        <taxon>Euglenophyceae</taxon>
        <taxon>Eutreptiales</taxon>
        <taxon>Eutreptiaceae</taxon>
        <taxon>Eutreptiella</taxon>
    </lineage>
</organism>
<dbReference type="EMBL" id="HBJA01081207">
    <property type="protein sequence ID" value="CAE0817214.1"/>
    <property type="molecule type" value="Transcribed_RNA"/>
</dbReference>
<dbReference type="AlphaFoldDB" id="A0A7S4FWC1"/>
<protein>
    <submittedName>
        <fullName evidence="2">Uncharacterized protein</fullName>
    </submittedName>
</protein>
<reference evidence="2" key="1">
    <citation type="submission" date="2021-01" db="EMBL/GenBank/DDBJ databases">
        <authorList>
            <person name="Corre E."/>
            <person name="Pelletier E."/>
            <person name="Niang G."/>
            <person name="Scheremetjew M."/>
            <person name="Finn R."/>
            <person name="Kale V."/>
            <person name="Holt S."/>
            <person name="Cochrane G."/>
            <person name="Meng A."/>
            <person name="Brown T."/>
            <person name="Cohen L."/>
        </authorList>
    </citation>
    <scope>NUCLEOTIDE SEQUENCE</scope>
    <source>
        <strain evidence="2">CCMP1594</strain>
    </source>
</reference>